<comment type="subcellular location">
    <subcellularLocation>
        <location evidence="2">Cell inner membrane</location>
        <topology evidence="2">Multi-pass membrane protein</topology>
    </subcellularLocation>
</comment>
<keyword evidence="7 19" id="KW-0808">Transferase</keyword>
<keyword evidence="8 17" id="KW-0812">Transmembrane</keyword>
<feature type="domain" description="Histidine kinase" evidence="18">
    <location>
        <begin position="433"/>
        <end position="648"/>
    </location>
</feature>
<proteinExistence type="predicted"/>
<dbReference type="InterPro" id="IPR017055">
    <property type="entry name" value="Sig_transdc_His_kinase_DctB"/>
</dbReference>
<evidence type="ECO:0000256" key="15">
    <source>
        <dbReference type="ARBA" id="ARBA00073143"/>
    </source>
</evidence>
<dbReference type="Gene3D" id="3.30.565.10">
    <property type="entry name" value="Histidine kinase-like ATPase, C-terminal domain"/>
    <property type="match status" value="1"/>
</dbReference>
<dbReference type="InterPro" id="IPR033479">
    <property type="entry name" value="dCache_1"/>
</dbReference>
<dbReference type="SMART" id="SM00387">
    <property type="entry name" value="HATPase_c"/>
    <property type="match status" value="1"/>
</dbReference>
<dbReference type="SUPFAM" id="SSF103190">
    <property type="entry name" value="Sensory domain-like"/>
    <property type="match status" value="1"/>
</dbReference>
<dbReference type="InterPro" id="IPR003661">
    <property type="entry name" value="HisK_dim/P_dom"/>
</dbReference>
<gene>
    <name evidence="19" type="ORF">FHS02_005828</name>
</gene>
<dbReference type="PROSITE" id="PS50109">
    <property type="entry name" value="HIS_KIN"/>
    <property type="match status" value="1"/>
</dbReference>
<evidence type="ECO:0000256" key="17">
    <source>
        <dbReference type="SAM" id="Phobius"/>
    </source>
</evidence>
<dbReference type="Gene3D" id="3.30.450.20">
    <property type="entry name" value="PAS domain"/>
    <property type="match status" value="2"/>
</dbReference>
<evidence type="ECO:0000256" key="9">
    <source>
        <dbReference type="ARBA" id="ARBA00022741"/>
    </source>
</evidence>
<feature type="coiled-coil region" evidence="16">
    <location>
        <begin position="365"/>
        <end position="417"/>
    </location>
</feature>
<feature type="transmembrane region" description="Helical" evidence="17">
    <location>
        <begin position="343"/>
        <end position="362"/>
    </location>
</feature>
<dbReference type="PRINTS" id="PR00344">
    <property type="entry name" value="BCTRLSENSOR"/>
</dbReference>
<feature type="transmembrane region" description="Helical" evidence="17">
    <location>
        <begin position="48"/>
        <end position="68"/>
    </location>
</feature>
<keyword evidence="14 17" id="KW-0472">Membrane</keyword>
<evidence type="ECO:0000256" key="5">
    <source>
        <dbReference type="ARBA" id="ARBA00022519"/>
    </source>
</evidence>
<dbReference type="GO" id="GO:0005886">
    <property type="term" value="C:plasma membrane"/>
    <property type="evidence" value="ECO:0007669"/>
    <property type="project" value="UniProtKB-SubCell"/>
</dbReference>
<evidence type="ECO:0000256" key="3">
    <source>
        <dbReference type="ARBA" id="ARBA00012438"/>
    </source>
</evidence>
<dbReference type="SUPFAM" id="SSF55874">
    <property type="entry name" value="ATPase domain of HSP90 chaperone/DNA topoisomerase II/histidine kinase"/>
    <property type="match status" value="1"/>
</dbReference>
<dbReference type="Pfam" id="PF00512">
    <property type="entry name" value="HisKA"/>
    <property type="match status" value="1"/>
</dbReference>
<evidence type="ECO:0000256" key="11">
    <source>
        <dbReference type="ARBA" id="ARBA00022840"/>
    </source>
</evidence>
<dbReference type="Pfam" id="PF02518">
    <property type="entry name" value="HATPase_c"/>
    <property type="match status" value="1"/>
</dbReference>
<dbReference type="EMBL" id="JACHXS010000015">
    <property type="protein sequence ID" value="MBB3224958.1"/>
    <property type="molecule type" value="Genomic_DNA"/>
</dbReference>
<dbReference type="InterPro" id="IPR036890">
    <property type="entry name" value="HATPase_C_sf"/>
</dbReference>
<dbReference type="SMART" id="SM00388">
    <property type="entry name" value="HisKA"/>
    <property type="match status" value="1"/>
</dbReference>
<evidence type="ECO:0000313" key="19">
    <source>
        <dbReference type="EMBL" id="MBB3224958.1"/>
    </source>
</evidence>
<keyword evidence="16" id="KW-0175">Coiled coil</keyword>
<dbReference type="Pfam" id="PF02743">
    <property type="entry name" value="dCache_1"/>
    <property type="match status" value="1"/>
</dbReference>
<keyword evidence="5" id="KW-0997">Cell inner membrane</keyword>
<dbReference type="InterPro" id="IPR029151">
    <property type="entry name" value="Sensor-like_sf"/>
</dbReference>
<comment type="catalytic activity">
    <reaction evidence="1">
        <text>ATP + protein L-histidine = ADP + protein N-phospho-L-histidine.</text>
        <dbReference type="EC" id="2.7.13.3"/>
    </reaction>
</comment>
<evidence type="ECO:0000256" key="8">
    <source>
        <dbReference type="ARBA" id="ARBA00022692"/>
    </source>
</evidence>
<evidence type="ECO:0000256" key="7">
    <source>
        <dbReference type="ARBA" id="ARBA00022679"/>
    </source>
</evidence>
<dbReference type="InterPro" id="IPR004358">
    <property type="entry name" value="Sig_transdc_His_kin-like_C"/>
</dbReference>
<dbReference type="Gene3D" id="1.10.287.130">
    <property type="match status" value="1"/>
</dbReference>
<dbReference type="InterPro" id="IPR005467">
    <property type="entry name" value="His_kinase_dom"/>
</dbReference>
<evidence type="ECO:0000256" key="16">
    <source>
        <dbReference type="SAM" id="Coils"/>
    </source>
</evidence>
<dbReference type="EC" id="2.7.13.3" evidence="3"/>
<evidence type="ECO:0000256" key="13">
    <source>
        <dbReference type="ARBA" id="ARBA00023012"/>
    </source>
</evidence>
<evidence type="ECO:0000256" key="2">
    <source>
        <dbReference type="ARBA" id="ARBA00004429"/>
    </source>
</evidence>
<organism evidence="19 20">
    <name type="scientific">Pseudoduganella umbonata</name>
    <dbReference type="NCBI Taxonomy" id="864828"/>
    <lineage>
        <taxon>Bacteria</taxon>
        <taxon>Pseudomonadati</taxon>
        <taxon>Pseudomonadota</taxon>
        <taxon>Betaproteobacteria</taxon>
        <taxon>Burkholderiales</taxon>
        <taxon>Oxalobacteraceae</taxon>
        <taxon>Telluria group</taxon>
        <taxon>Pseudoduganella</taxon>
    </lineage>
</organism>
<keyword evidence="11" id="KW-0067">ATP-binding</keyword>
<comment type="caution">
    <text evidence="19">The sequence shown here is derived from an EMBL/GenBank/DDBJ whole genome shotgun (WGS) entry which is preliminary data.</text>
</comment>
<keyword evidence="13" id="KW-0902">Two-component regulatory system</keyword>
<keyword evidence="10 19" id="KW-0418">Kinase</keyword>
<evidence type="ECO:0000256" key="1">
    <source>
        <dbReference type="ARBA" id="ARBA00000085"/>
    </source>
</evidence>
<dbReference type="FunFam" id="1.10.287.130:FF:000049">
    <property type="entry name" value="C4-dicarboxylate transport sensor protein DctB"/>
    <property type="match status" value="1"/>
</dbReference>
<name>A0A7W5EGR9_9BURK</name>
<accession>A0A7W5EGR9</accession>
<dbReference type="GO" id="GO:0005524">
    <property type="term" value="F:ATP binding"/>
    <property type="evidence" value="ECO:0007669"/>
    <property type="project" value="UniProtKB-KW"/>
</dbReference>
<evidence type="ECO:0000256" key="12">
    <source>
        <dbReference type="ARBA" id="ARBA00022989"/>
    </source>
</evidence>
<dbReference type="CDD" id="cd00082">
    <property type="entry name" value="HisKA"/>
    <property type="match status" value="1"/>
</dbReference>
<keyword evidence="9" id="KW-0547">Nucleotide-binding</keyword>
<evidence type="ECO:0000259" key="18">
    <source>
        <dbReference type="PROSITE" id="PS50109"/>
    </source>
</evidence>
<dbReference type="Proteomes" id="UP000584325">
    <property type="component" value="Unassembled WGS sequence"/>
</dbReference>
<keyword evidence="6" id="KW-0597">Phosphoprotein</keyword>
<evidence type="ECO:0000256" key="4">
    <source>
        <dbReference type="ARBA" id="ARBA00022475"/>
    </source>
</evidence>
<evidence type="ECO:0000313" key="20">
    <source>
        <dbReference type="Proteomes" id="UP000584325"/>
    </source>
</evidence>
<dbReference type="AlphaFoldDB" id="A0A7W5EGR9"/>
<dbReference type="PANTHER" id="PTHR43065:SF46">
    <property type="entry name" value="C4-DICARBOXYLATE TRANSPORT SENSOR PROTEIN DCTB"/>
    <property type="match status" value="1"/>
</dbReference>
<dbReference type="PANTHER" id="PTHR43065">
    <property type="entry name" value="SENSOR HISTIDINE KINASE"/>
    <property type="match status" value="1"/>
</dbReference>
<dbReference type="GO" id="GO:0000155">
    <property type="term" value="F:phosphorelay sensor kinase activity"/>
    <property type="evidence" value="ECO:0007669"/>
    <property type="project" value="InterPro"/>
</dbReference>
<keyword evidence="12 17" id="KW-1133">Transmembrane helix</keyword>
<dbReference type="InterPro" id="IPR036097">
    <property type="entry name" value="HisK_dim/P_sf"/>
</dbReference>
<protein>
    <recommendedName>
        <fullName evidence="15">C4-dicarboxylate transport sensor protein DctB</fullName>
        <ecNumber evidence="3">2.7.13.3</ecNumber>
    </recommendedName>
</protein>
<dbReference type="Gene3D" id="6.10.250.3020">
    <property type="match status" value="1"/>
</dbReference>
<evidence type="ECO:0000256" key="10">
    <source>
        <dbReference type="ARBA" id="ARBA00022777"/>
    </source>
</evidence>
<sequence length="651" mass="71419">MPAPSDNIAEVARDTANAAANEVASGAAGARLPVARPRPSRRWSRRKVMGWCAALAGGMVLALAAYRWTEQSSTERLRAAGAQRLEVYAASLENLLDKYDFLPHMLELDKDVQALLAHPEDPVRRQEMNGYLERQSRQAGSRIIYIVDLQGRTLAASNWRQKDSFVGDDIGFRPYLQDALRGRPSGFYGVGTTSGEPGYFYARGVHRDGRMLGVAVVKVNIEALERGWMQGADKVMLADANGVLFLSSAPAWKYHTLRPLPAGVRARLDQTRQYHRLPLPPLRIVRDEARAGGTRVVAIGAGAGHDARAGTPPLLMQTRSLAPRQWTFIYLSDLSQARASARAAMLFACLAYGFLLLLFLYVRQRLRARAQLQDAYNNLEAMVAERTARLEHTTQSLIDEMDVRRQAEQQLHRTQNELYQAGKMAVLGQMSASITHELNQPLTALRTMADNAVLLFDRGRMAEARENLAKISQIVARMGTITGKLKSFARKSNAGLAPVSVHTAVSNALVLVERRMQLDKVAFTFDIGPADIYALCDSNRLEQVLLNLMSNALDALATLERGAPRELAVSVARTPASVLIRVADNGPGLSGEARGRLFEPFFTTKPQGEGLGLGLAISEQIVRDFGGSLRAEPTDTGACFVIELQAAPLER</sequence>
<dbReference type="RefSeq" id="WP_229422462.1">
    <property type="nucleotide sequence ID" value="NZ_CP040017.1"/>
</dbReference>
<dbReference type="InterPro" id="IPR003594">
    <property type="entry name" value="HATPase_dom"/>
</dbReference>
<dbReference type="SUPFAM" id="SSF47384">
    <property type="entry name" value="Homodimeric domain of signal transducing histidine kinase"/>
    <property type="match status" value="1"/>
</dbReference>
<evidence type="ECO:0000256" key="14">
    <source>
        <dbReference type="ARBA" id="ARBA00023136"/>
    </source>
</evidence>
<keyword evidence="4" id="KW-1003">Cell membrane</keyword>
<dbReference type="PIRSF" id="PIRSF036431">
    <property type="entry name" value="STHK_DctB"/>
    <property type="match status" value="1"/>
</dbReference>
<reference evidence="19 20" key="1">
    <citation type="submission" date="2020-08" db="EMBL/GenBank/DDBJ databases">
        <title>Genomic Encyclopedia of Type Strains, Phase III (KMG-III): the genomes of soil and plant-associated and newly described type strains.</title>
        <authorList>
            <person name="Whitman W."/>
        </authorList>
    </citation>
    <scope>NUCLEOTIDE SEQUENCE [LARGE SCALE GENOMIC DNA]</scope>
    <source>
        <strain evidence="19 20">CECT 7753</strain>
    </source>
</reference>
<evidence type="ECO:0000256" key="6">
    <source>
        <dbReference type="ARBA" id="ARBA00022553"/>
    </source>
</evidence>